<evidence type="ECO:0000313" key="1">
    <source>
        <dbReference type="EnsemblPlants" id="Zm00001eb032170_P001"/>
    </source>
</evidence>
<proteinExistence type="predicted"/>
<name>A0A804LS28_MAIZE</name>
<dbReference type="Proteomes" id="UP000007305">
    <property type="component" value="Chromosome 1"/>
</dbReference>
<dbReference type="Gramene" id="Zm00001eb032170_T001">
    <property type="protein sequence ID" value="Zm00001eb032170_P001"/>
    <property type="gene ID" value="Zm00001eb032170"/>
</dbReference>
<dbReference type="InParanoid" id="A0A804LS28"/>
<accession>A0A804LS28</accession>
<reference evidence="1" key="3">
    <citation type="submission" date="2021-05" db="UniProtKB">
        <authorList>
            <consortium name="EnsemblPlants"/>
        </authorList>
    </citation>
    <scope>IDENTIFICATION</scope>
    <source>
        <strain evidence="1">cv. B73</strain>
    </source>
</reference>
<reference evidence="1" key="2">
    <citation type="submission" date="2019-07" db="EMBL/GenBank/DDBJ databases">
        <authorList>
            <person name="Seetharam A."/>
            <person name="Woodhouse M."/>
            <person name="Cannon E."/>
        </authorList>
    </citation>
    <scope>NUCLEOTIDE SEQUENCE [LARGE SCALE GENOMIC DNA]</scope>
    <source>
        <strain evidence="1">cv. B73</strain>
    </source>
</reference>
<dbReference type="AlphaFoldDB" id="A0A804LS28"/>
<keyword evidence="2" id="KW-1185">Reference proteome</keyword>
<organism evidence="1 2">
    <name type="scientific">Zea mays</name>
    <name type="common">Maize</name>
    <dbReference type="NCBI Taxonomy" id="4577"/>
    <lineage>
        <taxon>Eukaryota</taxon>
        <taxon>Viridiplantae</taxon>
        <taxon>Streptophyta</taxon>
        <taxon>Embryophyta</taxon>
        <taxon>Tracheophyta</taxon>
        <taxon>Spermatophyta</taxon>
        <taxon>Magnoliopsida</taxon>
        <taxon>Liliopsida</taxon>
        <taxon>Poales</taxon>
        <taxon>Poaceae</taxon>
        <taxon>PACMAD clade</taxon>
        <taxon>Panicoideae</taxon>
        <taxon>Andropogonodae</taxon>
        <taxon>Andropogoneae</taxon>
        <taxon>Tripsacinae</taxon>
        <taxon>Zea</taxon>
    </lineage>
</organism>
<sequence>MALPPRMLRRSLNVNDVQLKGSTLGHHPTLPSFLDNDKTSLWLPNSLPDHLPNRYALRLQVHFKSTDEHNERAARYVYLDDEDEGEDDEDRNLEDTRSLIRPGPLSYVDNWVISVSKDATIILRTDYGVYAKAAESPTMEASGCNTRDEVF</sequence>
<reference evidence="2" key="1">
    <citation type="submission" date="2015-12" db="EMBL/GenBank/DDBJ databases">
        <title>Update maize B73 reference genome by single molecule sequencing technologies.</title>
        <authorList>
            <consortium name="Maize Genome Sequencing Project"/>
            <person name="Ware D."/>
        </authorList>
    </citation>
    <scope>NUCLEOTIDE SEQUENCE [LARGE SCALE GENOMIC DNA]</scope>
    <source>
        <strain evidence="2">cv. B73</strain>
    </source>
</reference>
<dbReference type="EnsemblPlants" id="Zm00001eb032170_T001">
    <property type="protein sequence ID" value="Zm00001eb032170_P001"/>
    <property type="gene ID" value="Zm00001eb032170"/>
</dbReference>
<evidence type="ECO:0000313" key="2">
    <source>
        <dbReference type="Proteomes" id="UP000007305"/>
    </source>
</evidence>
<protein>
    <submittedName>
        <fullName evidence="1">Uncharacterized protein</fullName>
    </submittedName>
</protein>